<dbReference type="STRING" id="521098.Aaci_0522"/>
<evidence type="ECO:0000256" key="8">
    <source>
        <dbReference type="ARBA" id="ARBA00022827"/>
    </source>
</evidence>
<dbReference type="GO" id="GO:0006783">
    <property type="term" value="P:heme biosynthetic process"/>
    <property type="evidence" value="ECO:0007669"/>
    <property type="project" value="UniProtKB-UniRule"/>
</dbReference>
<protein>
    <recommendedName>
        <fullName evidence="6 11">Coproporphyrinogen III oxidase</fullName>
        <ecNumber evidence="5 11">1.3.3.15</ecNumber>
    </recommendedName>
</protein>
<dbReference type="RefSeq" id="WP_012809940.1">
    <property type="nucleotide sequence ID" value="NC_013205.1"/>
</dbReference>
<evidence type="ECO:0000259" key="12">
    <source>
        <dbReference type="Pfam" id="PF01593"/>
    </source>
</evidence>
<dbReference type="PROSITE" id="PS51257">
    <property type="entry name" value="PROKAR_LIPOPROTEIN"/>
    <property type="match status" value="1"/>
</dbReference>
<dbReference type="UniPathway" id="UPA00252"/>
<keyword evidence="8 11" id="KW-0274">FAD</keyword>
<evidence type="ECO:0000256" key="3">
    <source>
        <dbReference type="ARBA" id="ARBA00004744"/>
    </source>
</evidence>
<comment type="subcellular location">
    <subcellularLocation>
        <location evidence="11">Cytoplasm</location>
    </subcellularLocation>
</comment>
<evidence type="ECO:0000256" key="5">
    <source>
        <dbReference type="ARBA" id="ARBA00012402"/>
    </source>
</evidence>
<evidence type="ECO:0000313" key="14">
    <source>
        <dbReference type="Proteomes" id="UP000001917"/>
    </source>
</evidence>
<keyword evidence="14" id="KW-1185">Reference proteome</keyword>
<dbReference type="Gene3D" id="3.50.50.60">
    <property type="entry name" value="FAD/NAD(P)-binding domain"/>
    <property type="match status" value="1"/>
</dbReference>
<comment type="pathway">
    <text evidence="3 11">Porphyrin-containing compound metabolism; protoheme biosynthesis.</text>
</comment>
<evidence type="ECO:0000256" key="7">
    <source>
        <dbReference type="ARBA" id="ARBA00022630"/>
    </source>
</evidence>
<dbReference type="PANTHER" id="PTHR42923:SF3">
    <property type="entry name" value="PROTOPORPHYRINOGEN OXIDASE"/>
    <property type="match status" value="1"/>
</dbReference>
<dbReference type="InterPro" id="IPR004572">
    <property type="entry name" value="Protoporphyrinogen_oxidase"/>
</dbReference>
<organism evidence="13 14">
    <name type="scientific">Alicyclobacillus acidocaldarius subsp. acidocaldarius (strain ATCC 27009 / DSM 446 / BCRC 14685 / JCM 5260 / KCTC 1825 / NBRC 15652 / NCIMB 11725 / NRRL B-14509 / 104-IA)</name>
    <name type="common">Bacillus acidocaldarius</name>
    <dbReference type="NCBI Taxonomy" id="521098"/>
    <lineage>
        <taxon>Bacteria</taxon>
        <taxon>Bacillati</taxon>
        <taxon>Bacillota</taxon>
        <taxon>Bacilli</taxon>
        <taxon>Bacillales</taxon>
        <taxon>Alicyclobacillaceae</taxon>
        <taxon>Alicyclobacillus</taxon>
    </lineage>
</organism>
<dbReference type="GO" id="GO:0004729">
    <property type="term" value="F:oxygen-dependent protoporphyrinogen oxidase activity"/>
    <property type="evidence" value="ECO:0007669"/>
    <property type="project" value="UniProtKB-UniRule"/>
</dbReference>
<feature type="domain" description="Amine oxidase" evidence="12">
    <location>
        <begin position="11"/>
        <end position="464"/>
    </location>
</feature>
<reference evidence="13 14" key="2">
    <citation type="journal article" date="2010" name="Stand. Genomic Sci.">
        <title>Complete genome sequence of Alicyclobacillus acidocaldarius type strain (104-IA).</title>
        <authorList>
            <person name="Mavromatis K."/>
            <person name="Sikorski J."/>
            <person name="Lapidus A."/>
            <person name="Glavina Del Rio T."/>
            <person name="Copeland A."/>
            <person name="Tice H."/>
            <person name="Cheng J.F."/>
            <person name="Lucas S."/>
            <person name="Chen F."/>
            <person name="Nolan M."/>
            <person name="Bruce D."/>
            <person name="Goodwin L."/>
            <person name="Pitluck S."/>
            <person name="Ivanova N."/>
            <person name="Ovchinnikova G."/>
            <person name="Pati A."/>
            <person name="Chen A."/>
            <person name="Palaniappan K."/>
            <person name="Land M."/>
            <person name="Hauser L."/>
            <person name="Chang Y.J."/>
            <person name="Jeffries C.D."/>
            <person name="Chain P."/>
            <person name="Meincke L."/>
            <person name="Sims D."/>
            <person name="Chertkov O."/>
            <person name="Han C."/>
            <person name="Brettin T."/>
            <person name="Detter J.C."/>
            <person name="Wahrenburg C."/>
            <person name="Rohde M."/>
            <person name="Pukall R."/>
            <person name="Goker M."/>
            <person name="Bristow J."/>
            <person name="Eisen J.A."/>
            <person name="Markowitz V."/>
            <person name="Hugenholtz P."/>
            <person name="Klenk H.P."/>
            <person name="Kyrpides N.C."/>
        </authorList>
    </citation>
    <scope>NUCLEOTIDE SEQUENCE [LARGE SCALE GENOMIC DNA]</scope>
    <source>
        <strain evidence="14">ATCC 27009 / DSM 446 / BCRC 14685 / JCM 5260 / KCTC 1825 / NBRC 15652 / NCIMB 11725 / NRRL B-14509 / 104-IA</strain>
    </source>
</reference>
<dbReference type="Pfam" id="PF01593">
    <property type="entry name" value="Amino_oxidase"/>
    <property type="match status" value="1"/>
</dbReference>
<comment type="cofactor">
    <cofactor evidence="2 11">
        <name>FAD</name>
        <dbReference type="ChEBI" id="CHEBI:57692"/>
    </cofactor>
</comment>
<dbReference type="PANTHER" id="PTHR42923">
    <property type="entry name" value="PROTOPORPHYRINOGEN OXIDASE"/>
    <property type="match status" value="1"/>
</dbReference>
<dbReference type="HOGENOM" id="CLU_009629_3_0_9"/>
<dbReference type="AlphaFoldDB" id="C8WSR9"/>
<dbReference type="InterPro" id="IPR036188">
    <property type="entry name" value="FAD/NAD-bd_sf"/>
</dbReference>
<proteinExistence type="inferred from homology"/>
<keyword evidence="7 11" id="KW-0285">Flavoprotein</keyword>
<dbReference type="Gene3D" id="1.10.3110.10">
    <property type="entry name" value="protoporphyrinogen ix oxidase, domain 3"/>
    <property type="match status" value="1"/>
</dbReference>
<comment type="function">
    <text evidence="11">Involved in coproporphyrin-dependent heme b biosynthesis. Catalyzes the oxidation of coproporphyrinogen III to coproporphyrin III.</text>
</comment>
<evidence type="ECO:0000313" key="13">
    <source>
        <dbReference type="EMBL" id="ACV57575.1"/>
    </source>
</evidence>
<comment type="similarity">
    <text evidence="4 11">Belongs to the protoporphyrinogen/coproporphyrinogen oxidase family. Coproporphyrinogen III oxidase subfamily.</text>
</comment>
<dbReference type="Proteomes" id="UP000001917">
    <property type="component" value="Chromosome"/>
</dbReference>
<evidence type="ECO:0000256" key="9">
    <source>
        <dbReference type="ARBA" id="ARBA00023002"/>
    </source>
</evidence>
<dbReference type="KEGG" id="aac:Aaci_0522"/>
<sequence>MKRVAIIGGGIAGLSACLALVKALDKYPTEIILYEASNRLGGHVHTIHDPSLDLTVEAGPDSILARKPASIHLLKSLHLEHEIVHARQSAGNIFIVRDGKLHKVPNGYMGIPCSDTAVESNLLSREGKQRVLAEECLPVQDVSVDMSLGAFLRGRLGDEWVEYIGEPLLAGLYAGAIDKLSLLATWPFLVNLMREHGSLVAASRVIAMVGRSSSTTGGFVSVRGGLELIIERMLGQICEHRSADIRLGARVLSITKDGHRYRVTAETEGGNRTVDDVDGAIITVPSFVAQSILKPILELPDTGVFYQSTATVVLVYERHAIDIDLEEASGFLVPRPEGMTITATTWVSSKWPHISPPEYAVIRAYVGRRDQDQALTLSDADLVRSVTKEVGKLLGTDACPIRHYITRFDKAMPNYAVHHLCRVEKIEATLKQKCPGIFLAGAGYRGVGLPDCVEQGTRAAEHILASLFQV</sequence>
<dbReference type="SUPFAM" id="SSF54373">
    <property type="entry name" value="FAD-linked reductases, C-terminal domain"/>
    <property type="match status" value="1"/>
</dbReference>
<name>C8WSR9_ALIAD</name>
<gene>
    <name evidence="13" type="ordered locus">Aaci_0522</name>
</gene>
<keyword evidence="10 11" id="KW-0350">Heme biosynthesis</keyword>
<evidence type="ECO:0000256" key="4">
    <source>
        <dbReference type="ARBA" id="ARBA00008310"/>
    </source>
</evidence>
<accession>C8WSR9</accession>
<dbReference type="EC" id="1.3.3.15" evidence="5 11"/>
<reference evidence="14" key="1">
    <citation type="submission" date="2009-09" db="EMBL/GenBank/DDBJ databases">
        <title>The complete chromosome of Alicyclobacillus acidocaldarius subsp. acidocaldarius DSM 446.</title>
        <authorList>
            <consortium name="US DOE Joint Genome Institute (JGI-PGF)"/>
            <person name="Lucas S."/>
            <person name="Copeland A."/>
            <person name="Lapidus A."/>
            <person name="Glavina del Rio T."/>
            <person name="Dalin E."/>
            <person name="Tice H."/>
            <person name="Bruce D."/>
            <person name="Goodwin L."/>
            <person name="Pitluck S."/>
            <person name="Kyrpides N."/>
            <person name="Mavromatis K."/>
            <person name="Ivanova N."/>
            <person name="Ovchinnikova G."/>
            <person name="Chertkov O."/>
            <person name="Sims D."/>
            <person name="Brettin T."/>
            <person name="Detter J.C."/>
            <person name="Han C."/>
            <person name="Larimer F."/>
            <person name="Land M."/>
            <person name="Hauser L."/>
            <person name="Markowitz V."/>
            <person name="Cheng J.-F."/>
            <person name="Hugenholtz P."/>
            <person name="Woyke T."/>
            <person name="Wu D."/>
            <person name="Pukall R."/>
            <person name="Klenk H.-P."/>
            <person name="Eisen J.A."/>
        </authorList>
    </citation>
    <scope>NUCLEOTIDE SEQUENCE [LARGE SCALE GENOMIC DNA]</scope>
    <source>
        <strain evidence="14">ATCC 27009 / DSM 446 / BCRC 14685 / JCM 5260 / KCTC 1825 / NBRC 15652 / NCIMB 11725 / NRRL B-14509 / 104-IA</strain>
    </source>
</reference>
<dbReference type="Gene3D" id="3.90.660.20">
    <property type="entry name" value="Protoporphyrinogen oxidase, mitochondrial, domain 2"/>
    <property type="match status" value="1"/>
</dbReference>
<dbReference type="InterPro" id="IPR050464">
    <property type="entry name" value="Zeta_carotene_desat/Oxidored"/>
</dbReference>
<evidence type="ECO:0000256" key="6">
    <source>
        <dbReference type="ARBA" id="ARBA00019046"/>
    </source>
</evidence>
<dbReference type="GO" id="GO:0005737">
    <property type="term" value="C:cytoplasm"/>
    <property type="evidence" value="ECO:0007669"/>
    <property type="project" value="UniProtKB-SubCell"/>
</dbReference>
<evidence type="ECO:0000256" key="11">
    <source>
        <dbReference type="RuleBase" id="RU364052"/>
    </source>
</evidence>
<keyword evidence="11" id="KW-0963">Cytoplasm</keyword>
<evidence type="ECO:0000256" key="1">
    <source>
        <dbReference type="ARBA" id="ARBA00001755"/>
    </source>
</evidence>
<evidence type="ECO:0000256" key="2">
    <source>
        <dbReference type="ARBA" id="ARBA00001974"/>
    </source>
</evidence>
<dbReference type="eggNOG" id="COG1232">
    <property type="taxonomic scope" value="Bacteria"/>
</dbReference>
<comment type="catalytic activity">
    <reaction evidence="1">
        <text>coproporphyrinogen III + 3 O2 = coproporphyrin III + 3 H2O2</text>
        <dbReference type="Rhea" id="RHEA:43436"/>
        <dbReference type="ChEBI" id="CHEBI:15379"/>
        <dbReference type="ChEBI" id="CHEBI:16240"/>
        <dbReference type="ChEBI" id="CHEBI:57309"/>
        <dbReference type="ChEBI" id="CHEBI:131725"/>
        <dbReference type="EC" id="1.3.3.15"/>
    </reaction>
    <physiologicalReaction direction="left-to-right" evidence="1">
        <dbReference type="Rhea" id="RHEA:43437"/>
    </physiologicalReaction>
</comment>
<keyword evidence="9 11" id="KW-0560">Oxidoreductase</keyword>
<evidence type="ECO:0000256" key="10">
    <source>
        <dbReference type="ARBA" id="ARBA00023133"/>
    </source>
</evidence>
<dbReference type="InterPro" id="IPR002937">
    <property type="entry name" value="Amino_oxidase"/>
</dbReference>
<dbReference type="SUPFAM" id="SSF51905">
    <property type="entry name" value="FAD/NAD(P)-binding domain"/>
    <property type="match status" value="1"/>
</dbReference>
<dbReference type="EMBL" id="CP001727">
    <property type="protein sequence ID" value="ACV57575.1"/>
    <property type="molecule type" value="Genomic_DNA"/>
</dbReference>
<dbReference type="NCBIfam" id="TIGR00562">
    <property type="entry name" value="proto_IX_ox"/>
    <property type="match status" value="1"/>
</dbReference>